<gene>
    <name evidence="1" type="ORF">BDM02DRAFT_3188897</name>
</gene>
<sequence length="133" mass="13919">MKRLSGKKPKKSSKPSPKYIFPGIPANNPAGPLGFQAELGIGPDGEQIHSYHDPEVDWHDLMVALDERSNGGSRIASQDNNGEDKELPALEASTSGIVDRSTEHGSDPTGENATDTRGEGGGGGPAEASKERG</sequence>
<reference evidence="1" key="1">
    <citation type="submission" date="2019-10" db="EMBL/GenBank/DDBJ databases">
        <authorList>
            <consortium name="DOE Joint Genome Institute"/>
            <person name="Kuo A."/>
            <person name="Miyauchi S."/>
            <person name="Kiss E."/>
            <person name="Drula E."/>
            <person name="Kohler A."/>
            <person name="Sanchez-Garcia M."/>
            <person name="Andreopoulos B."/>
            <person name="Barry K.W."/>
            <person name="Bonito G."/>
            <person name="Buee M."/>
            <person name="Carver A."/>
            <person name="Chen C."/>
            <person name="Cichocki N."/>
            <person name="Clum A."/>
            <person name="Culley D."/>
            <person name="Crous P.W."/>
            <person name="Fauchery L."/>
            <person name="Girlanda M."/>
            <person name="Hayes R."/>
            <person name="Keri Z."/>
            <person name="Labutti K."/>
            <person name="Lipzen A."/>
            <person name="Lombard V."/>
            <person name="Magnuson J."/>
            <person name="Maillard F."/>
            <person name="Morin E."/>
            <person name="Murat C."/>
            <person name="Nolan M."/>
            <person name="Ohm R."/>
            <person name="Pangilinan J."/>
            <person name="Pereira M."/>
            <person name="Perotto S."/>
            <person name="Peter M."/>
            <person name="Riley R."/>
            <person name="Sitrit Y."/>
            <person name="Stielow B."/>
            <person name="Szollosi G."/>
            <person name="Zifcakova L."/>
            <person name="Stursova M."/>
            <person name="Spatafora J.W."/>
            <person name="Tedersoo L."/>
            <person name="Vaario L.-M."/>
            <person name="Yamada A."/>
            <person name="Yan M."/>
            <person name="Wang P."/>
            <person name="Xu J."/>
            <person name="Bruns T."/>
            <person name="Baldrian P."/>
            <person name="Vilgalys R."/>
            <person name="Henrissat B."/>
            <person name="Grigoriev I.V."/>
            <person name="Hibbett D."/>
            <person name="Nagy L.G."/>
            <person name="Martin F.M."/>
        </authorList>
    </citation>
    <scope>NUCLEOTIDE SEQUENCE</scope>
    <source>
        <strain evidence="1">P2</strain>
    </source>
</reference>
<dbReference type="EMBL" id="MU118060">
    <property type="protein sequence ID" value="KAF9646344.1"/>
    <property type="molecule type" value="Genomic_DNA"/>
</dbReference>
<organism evidence="1 2">
    <name type="scientific">Thelephora ganbajun</name>
    <name type="common">Ganba fungus</name>
    <dbReference type="NCBI Taxonomy" id="370292"/>
    <lineage>
        <taxon>Eukaryota</taxon>
        <taxon>Fungi</taxon>
        <taxon>Dikarya</taxon>
        <taxon>Basidiomycota</taxon>
        <taxon>Agaricomycotina</taxon>
        <taxon>Agaricomycetes</taxon>
        <taxon>Thelephorales</taxon>
        <taxon>Thelephoraceae</taxon>
        <taxon>Thelephora</taxon>
    </lineage>
</organism>
<name>A0ACB6Z9D8_THEGA</name>
<evidence type="ECO:0000313" key="2">
    <source>
        <dbReference type="Proteomes" id="UP000886501"/>
    </source>
</evidence>
<reference evidence="1" key="2">
    <citation type="journal article" date="2020" name="Nat. Commun.">
        <title>Large-scale genome sequencing of mycorrhizal fungi provides insights into the early evolution of symbiotic traits.</title>
        <authorList>
            <person name="Miyauchi S."/>
            <person name="Kiss E."/>
            <person name="Kuo A."/>
            <person name="Drula E."/>
            <person name="Kohler A."/>
            <person name="Sanchez-Garcia M."/>
            <person name="Morin E."/>
            <person name="Andreopoulos B."/>
            <person name="Barry K.W."/>
            <person name="Bonito G."/>
            <person name="Buee M."/>
            <person name="Carver A."/>
            <person name="Chen C."/>
            <person name="Cichocki N."/>
            <person name="Clum A."/>
            <person name="Culley D."/>
            <person name="Crous P.W."/>
            <person name="Fauchery L."/>
            <person name="Girlanda M."/>
            <person name="Hayes R.D."/>
            <person name="Keri Z."/>
            <person name="LaButti K."/>
            <person name="Lipzen A."/>
            <person name="Lombard V."/>
            <person name="Magnuson J."/>
            <person name="Maillard F."/>
            <person name="Murat C."/>
            <person name="Nolan M."/>
            <person name="Ohm R.A."/>
            <person name="Pangilinan J."/>
            <person name="Pereira M.F."/>
            <person name="Perotto S."/>
            <person name="Peter M."/>
            <person name="Pfister S."/>
            <person name="Riley R."/>
            <person name="Sitrit Y."/>
            <person name="Stielow J.B."/>
            <person name="Szollosi G."/>
            <person name="Zifcakova L."/>
            <person name="Stursova M."/>
            <person name="Spatafora J.W."/>
            <person name="Tedersoo L."/>
            <person name="Vaario L.M."/>
            <person name="Yamada A."/>
            <person name="Yan M."/>
            <person name="Wang P."/>
            <person name="Xu J."/>
            <person name="Bruns T."/>
            <person name="Baldrian P."/>
            <person name="Vilgalys R."/>
            <person name="Dunand C."/>
            <person name="Henrissat B."/>
            <person name="Grigoriev I.V."/>
            <person name="Hibbett D."/>
            <person name="Nagy L.G."/>
            <person name="Martin F.M."/>
        </authorList>
    </citation>
    <scope>NUCLEOTIDE SEQUENCE</scope>
    <source>
        <strain evidence="1">P2</strain>
    </source>
</reference>
<comment type="caution">
    <text evidence="1">The sequence shown here is derived from an EMBL/GenBank/DDBJ whole genome shotgun (WGS) entry which is preliminary data.</text>
</comment>
<accession>A0ACB6Z9D8</accession>
<keyword evidence="2" id="KW-1185">Reference proteome</keyword>
<dbReference type="Proteomes" id="UP000886501">
    <property type="component" value="Unassembled WGS sequence"/>
</dbReference>
<protein>
    <submittedName>
        <fullName evidence="1">Uncharacterized protein</fullName>
    </submittedName>
</protein>
<evidence type="ECO:0000313" key="1">
    <source>
        <dbReference type="EMBL" id="KAF9646344.1"/>
    </source>
</evidence>
<proteinExistence type="predicted"/>